<dbReference type="PANTHER" id="PTHR41795">
    <property type="entry name" value="EXOPOLYSACCHARIDE SYNTHESIS PROTEIN"/>
    <property type="match status" value="1"/>
</dbReference>
<evidence type="ECO:0008006" key="4">
    <source>
        <dbReference type="Google" id="ProtNLM"/>
    </source>
</evidence>
<proteinExistence type="predicted"/>
<dbReference type="EMBL" id="AVCK01000020">
    <property type="protein sequence ID" value="KFN46053.1"/>
    <property type="molecule type" value="Genomic_DNA"/>
</dbReference>
<feature type="transmembrane region" description="Helical" evidence="1">
    <location>
        <begin position="180"/>
        <end position="204"/>
    </location>
</feature>
<reference evidence="2 3" key="1">
    <citation type="submission" date="2013-09" db="EMBL/GenBank/DDBJ databases">
        <title>Genome sequencing of Arenimonas metalli.</title>
        <authorList>
            <person name="Chen F."/>
            <person name="Wang G."/>
        </authorList>
    </citation>
    <scope>NUCLEOTIDE SEQUENCE [LARGE SCALE GENOMIC DNA]</scope>
    <source>
        <strain evidence="2 3">CF5-1</strain>
    </source>
</reference>
<dbReference type="AlphaFoldDB" id="A0A091B0E9"/>
<organism evidence="2 3">
    <name type="scientific">Arenimonas metalli CF5-1</name>
    <dbReference type="NCBI Taxonomy" id="1384056"/>
    <lineage>
        <taxon>Bacteria</taxon>
        <taxon>Pseudomonadati</taxon>
        <taxon>Pseudomonadota</taxon>
        <taxon>Gammaproteobacteria</taxon>
        <taxon>Lysobacterales</taxon>
        <taxon>Lysobacteraceae</taxon>
        <taxon>Arenimonas</taxon>
    </lineage>
</organism>
<gene>
    <name evidence="2" type="ORF">N787_11610</name>
</gene>
<evidence type="ECO:0000256" key="1">
    <source>
        <dbReference type="SAM" id="Phobius"/>
    </source>
</evidence>
<protein>
    <recommendedName>
        <fullName evidence="4">Exopolysaccharide biosynthesis protein</fullName>
    </recommendedName>
</protein>
<keyword evidence="1" id="KW-0812">Transmembrane</keyword>
<dbReference type="eggNOG" id="COG3932">
    <property type="taxonomic scope" value="Bacteria"/>
</dbReference>
<name>A0A091B0E9_9GAMM</name>
<dbReference type="PANTHER" id="PTHR41795:SF1">
    <property type="entry name" value="EXOPOLYSACCHARIDE SYNTHESIS PROTEIN"/>
    <property type="match status" value="1"/>
</dbReference>
<evidence type="ECO:0000313" key="3">
    <source>
        <dbReference type="Proteomes" id="UP000029393"/>
    </source>
</evidence>
<feature type="transmembrane region" description="Helical" evidence="1">
    <location>
        <begin position="38"/>
        <end position="71"/>
    </location>
</feature>
<dbReference type="STRING" id="1384056.N787_11610"/>
<evidence type="ECO:0000313" key="2">
    <source>
        <dbReference type="EMBL" id="KFN46053.1"/>
    </source>
</evidence>
<keyword evidence="1" id="KW-1133">Transmembrane helix</keyword>
<feature type="transmembrane region" description="Helical" evidence="1">
    <location>
        <begin position="126"/>
        <end position="144"/>
    </location>
</feature>
<comment type="caution">
    <text evidence="2">The sequence shown here is derived from an EMBL/GenBank/DDBJ whole genome shotgun (WGS) entry which is preliminary data.</text>
</comment>
<dbReference type="PIRSF" id="PIRSF033239">
    <property type="entry name" value="ExoD"/>
    <property type="match status" value="1"/>
</dbReference>
<dbReference type="PATRIC" id="fig|1384056.3.peg.1536"/>
<keyword evidence="1" id="KW-0472">Membrane</keyword>
<sequence>MPPADLSLGEQLRAIIDQLPEGGVSLGSLLDVFGDEGLLLLTALMVLVFLVPVSIPGVSTVFGAAILMVGISRLTGRPLWLPRRLRERELPGQKVRAALTAGLKWVARFERISRPHRLRQLAEQRGWLVVGNLAFITAALLLMAPLSFLPFSNTLPGVALLLYSIGFIQRDGGAILVGHLVQLASVTYFGVVFAGGGAALGALLN</sequence>
<dbReference type="Proteomes" id="UP000029393">
    <property type="component" value="Unassembled WGS sequence"/>
</dbReference>
<dbReference type="Pfam" id="PF06055">
    <property type="entry name" value="ExoD"/>
    <property type="match status" value="1"/>
</dbReference>
<keyword evidence="3" id="KW-1185">Reference proteome</keyword>
<dbReference type="InterPro" id="IPR010331">
    <property type="entry name" value="ExoD"/>
</dbReference>
<accession>A0A091B0E9</accession>